<dbReference type="EMBL" id="LLXJ01001889">
    <property type="protein sequence ID" value="PKC00364.1"/>
    <property type="molecule type" value="Genomic_DNA"/>
</dbReference>
<feature type="non-terminal residue" evidence="1">
    <location>
        <position position="1"/>
    </location>
</feature>
<name>A0A2N0P0L0_9GLOM</name>
<comment type="caution">
    <text evidence="1">The sequence shown here is derived from an EMBL/GenBank/DDBJ whole genome shotgun (WGS) entry which is preliminary data.</text>
</comment>
<dbReference type="Proteomes" id="UP000232722">
    <property type="component" value="Unassembled WGS sequence"/>
</dbReference>
<evidence type="ECO:0000313" key="2">
    <source>
        <dbReference type="Proteomes" id="UP000232722"/>
    </source>
</evidence>
<sequence length="241" mass="28317">TISVSNFEKIQYKYAIQTSKPTLFGEEKIEFEGIDTEDNRTLNIGINDQFDIWKIRGFAFVDYIYDSIEANNFKDKVVEYQRLLTLHNDLTIRTSNPEFIIKRINNDLKEKRLFLCILLGYYYISKGKGSPHELPNNFPSNLLLNALENYKQEILPLDTKDQMYTAIITLIKHNAFQMKFDWLIIFTIVSGVDPDCNFIEHLRALKYSNESYLANFIREAKIIIRPNIKSIEFETYVKLAK</sequence>
<protein>
    <submittedName>
        <fullName evidence="1">Uncharacterized protein</fullName>
    </submittedName>
</protein>
<gene>
    <name evidence="1" type="ORF">RhiirA5_428286</name>
</gene>
<reference evidence="1 2" key="1">
    <citation type="submission" date="2016-04" db="EMBL/GenBank/DDBJ databases">
        <title>Genome analyses suggest a sexual origin of heterokaryosis in a supposedly ancient asexual fungus.</title>
        <authorList>
            <person name="Ropars J."/>
            <person name="Sedzielewska K."/>
            <person name="Noel J."/>
            <person name="Charron P."/>
            <person name="Farinelli L."/>
            <person name="Marton T."/>
            <person name="Kruger M."/>
            <person name="Pelin A."/>
            <person name="Brachmann A."/>
            <person name="Corradi N."/>
        </authorList>
    </citation>
    <scope>NUCLEOTIDE SEQUENCE [LARGE SCALE GENOMIC DNA]</scope>
    <source>
        <strain evidence="1 2">A5</strain>
    </source>
</reference>
<organism evidence="1 2">
    <name type="scientific">Rhizophagus irregularis</name>
    <dbReference type="NCBI Taxonomy" id="588596"/>
    <lineage>
        <taxon>Eukaryota</taxon>
        <taxon>Fungi</taxon>
        <taxon>Fungi incertae sedis</taxon>
        <taxon>Mucoromycota</taxon>
        <taxon>Glomeromycotina</taxon>
        <taxon>Glomeromycetes</taxon>
        <taxon>Glomerales</taxon>
        <taxon>Glomeraceae</taxon>
        <taxon>Rhizophagus</taxon>
    </lineage>
</organism>
<dbReference type="AlphaFoldDB" id="A0A2N0P0L0"/>
<reference evidence="1 2" key="2">
    <citation type="submission" date="2017-09" db="EMBL/GenBank/DDBJ databases">
        <title>Extensive intraspecific genome diversity in a model arbuscular mycorrhizal fungus.</title>
        <authorList>
            <person name="Chen E.C."/>
            <person name="Morin E."/>
            <person name="Beaudet D."/>
            <person name="Noel J."/>
            <person name="Ndikumana S."/>
            <person name="Charron P."/>
            <person name="St-Onge C."/>
            <person name="Giorgi J."/>
            <person name="Grigoriev I.V."/>
            <person name="Roux C."/>
            <person name="Martin F.M."/>
            <person name="Corradi N."/>
        </authorList>
    </citation>
    <scope>NUCLEOTIDE SEQUENCE [LARGE SCALE GENOMIC DNA]</scope>
    <source>
        <strain evidence="1 2">A5</strain>
    </source>
</reference>
<feature type="non-terminal residue" evidence="1">
    <location>
        <position position="241"/>
    </location>
</feature>
<evidence type="ECO:0000313" key="1">
    <source>
        <dbReference type="EMBL" id="PKC00364.1"/>
    </source>
</evidence>
<accession>A0A2N0P0L0</accession>
<proteinExistence type="predicted"/>